<reference evidence="2 3" key="1">
    <citation type="submission" date="2019-06" db="EMBL/GenBank/DDBJ databases">
        <title>Erythrobacter insulae sp. nov., isolated from a tidal flat.</title>
        <authorList>
            <person name="Yoon J.-H."/>
        </authorList>
    </citation>
    <scope>NUCLEOTIDE SEQUENCE [LARGE SCALE GENOMIC DNA]</scope>
    <source>
        <strain evidence="2 3">JBTF-M21</strain>
    </source>
</reference>
<keyword evidence="1" id="KW-0732">Signal</keyword>
<accession>A0A547PA52</accession>
<dbReference type="PROSITE" id="PS51257">
    <property type="entry name" value="PROKAR_LIPOPROTEIN"/>
    <property type="match status" value="1"/>
</dbReference>
<evidence type="ECO:0000313" key="3">
    <source>
        <dbReference type="Proteomes" id="UP000316343"/>
    </source>
</evidence>
<keyword evidence="3" id="KW-1185">Reference proteome</keyword>
<evidence type="ECO:0000313" key="2">
    <source>
        <dbReference type="EMBL" id="TRD11025.1"/>
    </source>
</evidence>
<dbReference type="EMBL" id="VHJK01000001">
    <property type="protein sequence ID" value="TRD11025.1"/>
    <property type="molecule type" value="Genomic_DNA"/>
</dbReference>
<sequence>MKLHLTNAVAAFFLLLGCTTAQSDRAYFCSLDGSRLDDAFFDRERNVLVLGDVVMSGNFDCEADNAVCFHSGDISFEFPREGTGTSIVSNDTPWGIYQWEIDYSSGILFFRTKREGTDTLKTCAPFIS</sequence>
<protein>
    <submittedName>
        <fullName evidence="2">Uncharacterized protein</fullName>
    </submittedName>
</protein>
<gene>
    <name evidence="2" type="ORF">FGU71_03605</name>
</gene>
<dbReference type="AlphaFoldDB" id="A0A547PA52"/>
<dbReference type="Proteomes" id="UP000316343">
    <property type="component" value="Unassembled WGS sequence"/>
</dbReference>
<dbReference type="RefSeq" id="WP_142787289.1">
    <property type="nucleotide sequence ID" value="NZ_VHJK01000001.1"/>
</dbReference>
<name>A0A547PA52_9SPHN</name>
<comment type="caution">
    <text evidence="2">The sequence shown here is derived from an EMBL/GenBank/DDBJ whole genome shotgun (WGS) entry which is preliminary data.</text>
</comment>
<feature type="signal peptide" evidence="1">
    <location>
        <begin position="1"/>
        <end position="23"/>
    </location>
</feature>
<feature type="chain" id="PRO_5021716047" evidence="1">
    <location>
        <begin position="24"/>
        <end position="128"/>
    </location>
</feature>
<organism evidence="2 3">
    <name type="scientific">Erythrobacter insulae</name>
    <dbReference type="NCBI Taxonomy" id="2584124"/>
    <lineage>
        <taxon>Bacteria</taxon>
        <taxon>Pseudomonadati</taxon>
        <taxon>Pseudomonadota</taxon>
        <taxon>Alphaproteobacteria</taxon>
        <taxon>Sphingomonadales</taxon>
        <taxon>Erythrobacteraceae</taxon>
        <taxon>Erythrobacter/Porphyrobacter group</taxon>
        <taxon>Erythrobacter</taxon>
    </lineage>
</organism>
<proteinExistence type="predicted"/>
<evidence type="ECO:0000256" key="1">
    <source>
        <dbReference type="SAM" id="SignalP"/>
    </source>
</evidence>